<accession>A0A5E4PJA3</accession>
<gene>
    <name evidence="2 5" type="primary">thiL</name>
    <name evidence="5" type="ORF">AQUSIP_18540</name>
</gene>
<feature type="binding site" evidence="2">
    <location>
        <position position="28"/>
    </location>
    <ligand>
        <name>Mg(2+)</name>
        <dbReference type="ChEBI" id="CHEBI:18420"/>
        <label>3</label>
    </ligand>
</feature>
<dbReference type="GO" id="GO:0000287">
    <property type="term" value="F:magnesium ion binding"/>
    <property type="evidence" value="ECO:0007669"/>
    <property type="project" value="UniProtKB-UniRule"/>
</dbReference>
<dbReference type="SUPFAM" id="SSF55326">
    <property type="entry name" value="PurM N-terminal domain-like"/>
    <property type="match status" value="1"/>
</dbReference>
<dbReference type="GO" id="GO:0009030">
    <property type="term" value="F:thiamine-phosphate kinase activity"/>
    <property type="evidence" value="ECO:0007669"/>
    <property type="project" value="UniProtKB-UniRule"/>
</dbReference>
<dbReference type="OrthoDB" id="9802811at2"/>
<name>A0A5E4PJA3_9COXI</name>
<dbReference type="PIRSF" id="PIRSF005303">
    <property type="entry name" value="Thiam_monoph_kin"/>
    <property type="match status" value="1"/>
</dbReference>
<reference evidence="5 6" key="1">
    <citation type="submission" date="2019-08" db="EMBL/GenBank/DDBJ databases">
        <authorList>
            <person name="Guy L."/>
        </authorList>
    </citation>
    <scope>NUCLEOTIDE SEQUENCE [LARGE SCALE GENOMIC DNA]</scope>
    <source>
        <strain evidence="5 6">SGT-108</strain>
    </source>
</reference>
<feature type="binding site" evidence="2">
    <location>
        <position position="43"/>
    </location>
    <ligand>
        <name>Mg(2+)</name>
        <dbReference type="ChEBI" id="CHEBI:18420"/>
        <label>4</label>
    </ligand>
</feature>
<keyword evidence="2 5" id="KW-0418">Kinase</keyword>
<dbReference type="Pfam" id="PF00586">
    <property type="entry name" value="AIRS"/>
    <property type="match status" value="1"/>
</dbReference>
<evidence type="ECO:0000313" key="5">
    <source>
        <dbReference type="EMBL" id="VVC76538.1"/>
    </source>
</evidence>
<feature type="binding site" evidence="2">
    <location>
        <position position="260"/>
    </location>
    <ligand>
        <name>substrate</name>
    </ligand>
</feature>
<comment type="function">
    <text evidence="2">Catalyzes the ATP-dependent phosphorylation of thiamine-monophosphate (TMP) to form thiamine-pyrophosphate (TPP), the active form of vitamin B1.</text>
</comment>
<comment type="pathway">
    <text evidence="2">Cofactor biosynthesis; thiamine diphosphate biosynthesis; thiamine diphosphate from thiamine phosphate: step 1/1.</text>
</comment>
<feature type="binding site" evidence="2">
    <location>
        <position position="45"/>
    </location>
    <ligand>
        <name>Mg(2+)</name>
        <dbReference type="ChEBI" id="CHEBI:18420"/>
        <label>2</label>
    </ligand>
</feature>
<evidence type="ECO:0000313" key="6">
    <source>
        <dbReference type="Proteomes" id="UP000324194"/>
    </source>
</evidence>
<feature type="binding site" evidence="2">
    <location>
        <position position="73"/>
    </location>
    <ligand>
        <name>Mg(2+)</name>
        <dbReference type="ChEBI" id="CHEBI:18420"/>
        <label>2</label>
    </ligand>
</feature>
<dbReference type="InterPro" id="IPR016188">
    <property type="entry name" value="PurM-like_N"/>
</dbReference>
<dbReference type="Gene3D" id="3.30.1330.10">
    <property type="entry name" value="PurM-like, N-terminal domain"/>
    <property type="match status" value="1"/>
</dbReference>
<dbReference type="RefSeq" id="WP_148339851.1">
    <property type="nucleotide sequence ID" value="NZ_LR699119.1"/>
</dbReference>
<dbReference type="PANTHER" id="PTHR30270:SF0">
    <property type="entry name" value="THIAMINE-MONOPHOSPHATE KINASE"/>
    <property type="match status" value="1"/>
</dbReference>
<dbReference type="GO" id="GO:0009229">
    <property type="term" value="P:thiamine diphosphate biosynthetic process"/>
    <property type="evidence" value="ECO:0007669"/>
    <property type="project" value="UniProtKB-UniRule"/>
</dbReference>
<keyword evidence="1 2" id="KW-0784">Thiamine biosynthesis</keyword>
<comment type="caution">
    <text evidence="2">Lacks conserved residue(s) required for the propagation of feature annotation.</text>
</comment>
<dbReference type="KEGG" id="asip:AQUSIP_18540"/>
<dbReference type="AlphaFoldDB" id="A0A5E4PJA3"/>
<evidence type="ECO:0000256" key="2">
    <source>
        <dbReference type="HAMAP-Rule" id="MF_02128"/>
    </source>
</evidence>
<feature type="binding site" evidence="2">
    <location>
        <position position="315"/>
    </location>
    <ligand>
        <name>substrate</name>
    </ligand>
</feature>
<feature type="binding site" evidence="2">
    <location>
        <position position="211"/>
    </location>
    <ligand>
        <name>ATP</name>
        <dbReference type="ChEBI" id="CHEBI:30616"/>
    </ligand>
</feature>
<keyword evidence="2" id="KW-0067">ATP-binding</keyword>
<feature type="binding site" evidence="2">
    <location>
        <position position="44"/>
    </location>
    <ligand>
        <name>Mg(2+)</name>
        <dbReference type="ChEBI" id="CHEBI:18420"/>
        <label>1</label>
    </ligand>
</feature>
<keyword evidence="2" id="KW-0479">Metal-binding</keyword>
<evidence type="ECO:0000256" key="1">
    <source>
        <dbReference type="ARBA" id="ARBA00022977"/>
    </source>
</evidence>
<evidence type="ECO:0000259" key="3">
    <source>
        <dbReference type="Pfam" id="PF00586"/>
    </source>
</evidence>
<feature type="binding site" evidence="2">
    <location>
        <position position="120"/>
    </location>
    <ligand>
        <name>Mg(2+)</name>
        <dbReference type="ChEBI" id="CHEBI:18420"/>
        <label>1</label>
    </ligand>
</feature>
<proteinExistence type="inferred from homology"/>
<dbReference type="UniPathway" id="UPA00060">
    <property type="reaction ID" value="UER00142"/>
</dbReference>
<feature type="binding site" evidence="2">
    <location>
        <begin position="119"/>
        <end position="120"/>
    </location>
    <ligand>
        <name>ATP</name>
        <dbReference type="ChEBI" id="CHEBI:30616"/>
    </ligand>
</feature>
<sequence length="318" mass="34197">MSEFDIINKYFAARAKNRPDVRVGIGDDAAVVQPAPGSELVITTDTLIAGVHFPETTLPYDIGHKALAVNLSDLAAMGATPAWVTLALTLPQESADWIKSFCDGFFTLADRYSVQLIGGDLTRGPLSITVQALGYAPIGKALLRSGAKPTDLIYVTGTLGDAGLGLRFLQQGITLDVSYQPWILERLNRPEPRIMAGEILRFLASAAIDISDGLAADLGHILESSHAGALIYPDQLPLSEASTCTLAPAEAITLALTAGDDYELCFTLPAELRGTLERLPSFPCRLTCIGEITRQPGLELRYQNGNPYHGPIFGYQHF</sequence>
<feature type="binding site" evidence="2">
    <location>
        <position position="73"/>
    </location>
    <ligand>
        <name>Mg(2+)</name>
        <dbReference type="ChEBI" id="CHEBI:18420"/>
        <label>3</label>
    </ligand>
</feature>
<dbReference type="Gene3D" id="3.90.650.10">
    <property type="entry name" value="PurM-like C-terminal domain"/>
    <property type="match status" value="1"/>
</dbReference>
<keyword evidence="6" id="KW-1185">Reference proteome</keyword>
<comment type="similarity">
    <text evidence="2">Belongs to the thiamine-monophosphate kinase family.</text>
</comment>
<feature type="domain" description="PurM-like C-terminal" evidence="4">
    <location>
        <begin position="149"/>
        <end position="302"/>
    </location>
</feature>
<dbReference type="HAMAP" id="MF_02128">
    <property type="entry name" value="TMP_kinase"/>
    <property type="match status" value="1"/>
</dbReference>
<dbReference type="Pfam" id="PF02769">
    <property type="entry name" value="AIRS_C"/>
    <property type="match status" value="1"/>
</dbReference>
<feature type="binding site" evidence="2">
    <location>
        <position position="212"/>
    </location>
    <ligand>
        <name>Mg(2+)</name>
        <dbReference type="ChEBI" id="CHEBI:18420"/>
        <label>5</label>
    </ligand>
</feature>
<keyword evidence="2" id="KW-0808">Transferase</keyword>
<dbReference type="CDD" id="cd02194">
    <property type="entry name" value="ThiL"/>
    <property type="match status" value="1"/>
</dbReference>
<dbReference type="Proteomes" id="UP000324194">
    <property type="component" value="Chromosome 1"/>
</dbReference>
<dbReference type="InterPro" id="IPR006283">
    <property type="entry name" value="ThiL-like"/>
</dbReference>
<dbReference type="NCBIfam" id="TIGR01379">
    <property type="entry name" value="thiL"/>
    <property type="match status" value="1"/>
</dbReference>
<dbReference type="GO" id="GO:0005524">
    <property type="term" value="F:ATP binding"/>
    <property type="evidence" value="ECO:0007669"/>
    <property type="project" value="UniProtKB-UniRule"/>
</dbReference>
<feature type="domain" description="PurM-like N-terminal" evidence="3">
    <location>
        <begin position="26"/>
        <end position="135"/>
    </location>
</feature>
<dbReference type="EC" id="2.7.4.16" evidence="2"/>
<protein>
    <recommendedName>
        <fullName evidence="2">Thiamine-monophosphate kinase</fullName>
        <shortName evidence="2">TMP kinase</shortName>
        <shortName evidence="2">Thiamine-phosphate kinase</shortName>
        <ecNumber evidence="2">2.7.4.16</ecNumber>
    </recommendedName>
</protein>
<dbReference type="InterPro" id="IPR036676">
    <property type="entry name" value="PurM-like_C_sf"/>
</dbReference>
<organism evidence="5 6">
    <name type="scientific">Aquicella siphonis</name>
    <dbReference type="NCBI Taxonomy" id="254247"/>
    <lineage>
        <taxon>Bacteria</taxon>
        <taxon>Pseudomonadati</taxon>
        <taxon>Pseudomonadota</taxon>
        <taxon>Gammaproteobacteria</taxon>
        <taxon>Legionellales</taxon>
        <taxon>Coxiellaceae</taxon>
        <taxon>Aquicella</taxon>
    </lineage>
</organism>
<dbReference type="EMBL" id="LR699119">
    <property type="protein sequence ID" value="VVC76538.1"/>
    <property type="molecule type" value="Genomic_DNA"/>
</dbReference>
<dbReference type="GO" id="GO:0009228">
    <property type="term" value="P:thiamine biosynthetic process"/>
    <property type="evidence" value="ECO:0007669"/>
    <property type="project" value="UniProtKB-KW"/>
</dbReference>
<feature type="binding site" evidence="2">
    <location>
        <position position="45"/>
    </location>
    <ligand>
        <name>Mg(2+)</name>
        <dbReference type="ChEBI" id="CHEBI:18420"/>
        <label>1</label>
    </ligand>
</feature>
<feature type="binding site" evidence="2">
    <location>
        <position position="73"/>
    </location>
    <ligand>
        <name>Mg(2+)</name>
        <dbReference type="ChEBI" id="CHEBI:18420"/>
        <label>4</label>
    </ligand>
</feature>
<feature type="binding site" evidence="2">
    <location>
        <position position="209"/>
    </location>
    <ligand>
        <name>Mg(2+)</name>
        <dbReference type="ChEBI" id="CHEBI:18420"/>
        <label>3</label>
    </ligand>
</feature>
<dbReference type="PANTHER" id="PTHR30270">
    <property type="entry name" value="THIAMINE-MONOPHOSPHATE KINASE"/>
    <property type="match status" value="1"/>
</dbReference>
<comment type="catalytic activity">
    <reaction evidence="2">
        <text>thiamine phosphate + ATP = thiamine diphosphate + ADP</text>
        <dbReference type="Rhea" id="RHEA:15913"/>
        <dbReference type="ChEBI" id="CHEBI:30616"/>
        <dbReference type="ChEBI" id="CHEBI:37575"/>
        <dbReference type="ChEBI" id="CHEBI:58937"/>
        <dbReference type="ChEBI" id="CHEBI:456216"/>
        <dbReference type="EC" id="2.7.4.16"/>
    </reaction>
</comment>
<dbReference type="InterPro" id="IPR036921">
    <property type="entry name" value="PurM-like_N_sf"/>
</dbReference>
<feature type="binding site" evidence="2">
    <location>
        <position position="52"/>
    </location>
    <ligand>
        <name>substrate</name>
    </ligand>
</feature>
<dbReference type="SUPFAM" id="SSF56042">
    <property type="entry name" value="PurM C-terminal domain-like"/>
    <property type="match status" value="1"/>
</dbReference>
<feature type="binding site" evidence="2">
    <location>
        <position position="144"/>
    </location>
    <ligand>
        <name>ATP</name>
        <dbReference type="ChEBI" id="CHEBI:30616"/>
    </ligand>
</feature>
<keyword evidence="2" id="KW-0460">Magnesium</keyword>
<evidence type="ECO:0000259" key="4">
    <source>
        <dbReference type="Pfam" id="PF02769"/>
    </source>
</evidence>
<dbReference type="InterPro" id="IPR010918">
    <property type="entry name" value="PurM-like_C_dom"/>
</dbReference>
<comment type="miscellaneous">
    <text evidence="2">Reaction mechanism of ThiL seems to utilize a direct, inline transfer of the gamma-phosphate of ATP to TMP rather than a phosphorylated enzyme intermediate.</text>
</comment>
<feature type="binding site" evidence="2">
    <location>
        <position position="28"/>
    </location>
    <ligand>
        <name>Mg(2+)</name>
        <dbReference type="ChEBI" id="CHEBI:18420"/>
        <label>4</label>
    </ligand>
</feature>
<keyword evidence="2" id="KW-0547">Nucleotide-binding</keyword>